<protein>
    <submittedName>
        <fullName evidence="1">Uncharacterized protein</fullName>
    </submittedName>
</protein>
<evidence type="ECO:0000313" key="2">
    <source>
        <dbReference type="Proteomes" id="UP001054945"/>
    </source>
</evidence>
<organism evidence="1 2">
    <name type="scientific">Caerostris extrusa</name>
    <name type="common">Bark spider</name>
    <name type="synonym">Caerostris bankana</name>
    <dbReference type="NCBI Taxonomy" id="172846"/>
    <lineage>
        <taxon>Eukaryota</taxon>
        <taxon>Metazoa</taxon>
        <taxon>Ecdysozoa</taxon>
        <taxon>Arthropoda</taxon>
        <taxon>Chelicerata</taxon>
        <taxon>Arachnida</taxon>
        <taxon>Araneae</taxon>
        <taxon>Araneomorphae</taxon>
        <taxon>Entelegynae</taxon>
        <taxon>Araneoidea</taxon>
        <taxon>Araneidae</taxon>
        <taxon>Caerostris</taxon>
    </lineage>
</organism>
<reference evidence="1 2" key="1">
    <citation type="submission" date="2021-06" db="EMBL/GenBank/DDBJ databases">
        <title>Caerostris extrusa draft genome.</title>
        <authorList>
            <person name="Kono N."/>
            <person name="Arakawa K."/>
        </authorList>
    </citation>
    <scope>NUCLEOTIDE SEQUENCE [LARGE SCALE GENOMIC DNA]</scope>
</reference>
<accession>A0AAV4X3Z2</accession>
<evidence type="ECO:0000313" key="1">
    <source>
        <dbReference type="EMBL" id="GIY89576.1"/>
    </source>
</evidence>
<keyword evidence="2" id="KW-1185">Reference proteome</keyword>
<gene>
    <name evidence="1" type="ORF">CEXT_103101</name>
</gene>
<dbReference type="Proteomes" id="UP001054945">
    <property type="component" value="Unassembled WGS sequence"/>
</dbReference>
<proteinExistence type="predicted"/>
<sequence length="94" mass="9948">MADIDTTCTISMTINGRQDQRWRPVSLKILTKSLSLNLNNHRSDRCDRARAIGGPGEGGVEAQGASEGLGLNFNNPYSSKCDQPKAISGLGGAS</sequence>
<dbReference type="EMBL" id="BPLR01017226">
    <property type="protein sequence ID" value="GIY89576.1"/>
    <property type="molecule type" value="Genomic_DNA"/>
</dbReference>
<dbReference type="AlphaFoldDB" id="A0AAV4X3Z2"/>
<comment type="caution">
    <text evidence="1">The sequence shown here is derived from an EMBL/GenBank/DDBJ whole genome shotgun (WGS) entry which is preliminary data.</text>
</comment>
<name>A0AAV4X3Z2_CAEEX</name>